<feature type="domain" description="Alpha/beta hydrolase fold-3" evidence="3">
    <location>
        <begin position="106"/>
        <end position="312"/>
    </location>
</feature>
<organism evidence="4 5">
    <name type="scientific">Selenomonas artemidis F0399</name>
    <dbReference type="NCBI Taxonomy" id="749551"/>
    <lineage>
        <taxon>Bacteria</taxon>
        <taxon>Bacillati</taxon>
        <taxon>Bacillota</taxon>
        <taxon>Negativicutes</taxon>
        <taxon>Selenomonadales</taxon>
        <taxon>Selenomonadaceae</taxon>
        <taxon>Selenomonas</taxon>
    </lineage>
</organism>
<dbReference type="RefSeq" id="WP_009350774.1">
    <property type="nucleotide sequence ID" value="NZ_GL638158.1"/>
</dbReference>
<protein>
    <submittedName>
        <fullName evidence="4">Hydrolase, alpha/beta domain protein</fullName>
    </submittedName>
</protein>
<dbReference type="PANTHER" id="PTHR48081:SF8">
    <property type="entry name" value="ALPHA_BETA HYDROLASE FOLD-3 DOMAIN-CONTAINING PROTEIN-RELATED"/>
    <property type="match status" value="1"/>
</dbReference>
<dbReference type="AlphaFoldDB" id="E7N532"/>
<dbReference type="InterPro" id="IPR029058">
    <property type="entry name" value="AB_hydrolase_fold"/>
</dbReference>
<dbReference type="HOGENOM" id="CLU_012494_13_1_9"/>
<proteinExistence type="predicted"/>
<evidence type="ECO:0000256" key="1">
    <source>
        <dbReference type="ARBA" id="ARBA00022801"/>
    </source>
</evidence>
<keyword evidence="5" id="KW-1185">Reference proteome</keyword>
<dbReference type="SUPFAM" id="SSF53474">
    <property type="entry name" value="alpha/beta-Hydrolases"/>
    <property type="match status" value="1"/>
</dbReference>
<comment type="caution">
    <text evidence="4">The sequence shown here is derived from an EMBL/GenBank/DDBJ whole genome shotgun (WGS) entry which is preliminary data.</text>
</comment>
<reference evidence="4 5" key="1">
    <citation type="submission" date="2010-08" db="EMBL/GenBank/DDBJ databases">
        <authorList>
            <person name="Weinstock G."/>
            <person name="Sodergren E."/>
            <person name="Clifton S."/>
            <person name="Fulton L."/>
            <person name="Fulton B."/>
            <person name="Courtney L."/>
            <person name="Fronick C."/>
            <person name="Harrison M."/>
            <person name="Strong C."/>
            <person name="Farmer C."/>
            <person name="Delahaunty K."/>
            <person name="Markovic C."/>
            <person name="Hall O."/>
            <person name="Minx P."/>
            <person name="Tomlinson C."/>
            <person name="Mitreva M."/>
            <person name="Hou S."/>
            <person name="Chen J."/>
            <person name="Wollam A."/>
            <person name="Pepin K.H."/>
            <person name="Johnson M."/>
            <person name="Bhonagiri V."/>
            <person name="Zhang X."/>
            <person name="Suruliraj S."/>
            <person name="Warren W."/>
            <person name="Chinwalla A."/>
            <person name="Mardis E.R."/>
            <person name="Wilson R.K."/>
        </authorList>
    </citation>
    <scope>NUCLEOTIDE SEQUENCE [LARGE SCALE GENOMIC DNA]</scope>
    <source>
        <strain evidence="4 5">F0399</strain>
    </source>
</reference>
<dbReference type="EMBL" id="AECV01000061">
    <property type="protein sequence ID" value="EFW28685.1"/>
    <property type="molecule type" value="Genomic_DNA"/>
</dbReference>
<evidence type="ECO:0000313" key="4">
    <source>
        <dbReference type="EMBL" id="EFW28685.1"/>
    </source>
</evidence>
<sequence length="338" mass="36057">MMTKGITMKRICAALLTAAWIGVLSGAADAAGTNPYTNVKALTVSGQEEAAYIDQKMTEFFRPVTSAGGGSGGYEAPAPWQEQNLVFDSVPVLKYTNPKGRSDRTVLFLHGGGYIGGLHGRYLDWGLHQGDLADAGTLFAVDYRLAPENTYPAALEDAVTAYRAILKEGTDPRQIVLVGDSAGGNLAAALLLSLRDNKMPLPKAAILISPWGYLGSDLPSHVNNIPKDQVLGAKNVRLGGEVAHPSYRKDAPVTDPYISPVYADLTGLPPMLITAGGDELFLDDAALLAAHATAAGVPVQFTIYPRMSHDWTLLLPELPESAAMDAEIRQFVDAQLKR</sequence>
<keyword evidence="1 4" id="KW-0378">Hydrolase</keyword>
<dbReference type="Pfam" id="PF07859">
    <property type="entry name" value="Abhydrolase_3"/>
    <property type="match status" value="1"/>
</dbReference>
<feature type="signal peptide" evidence="2">
    <location>
        <begin position="1"/>
        <end position="30"/>
    </location>
</feature>
<evidence type="ECO:0000256" key="2">
    <source>
        <dbReference type="SAM" id="SignalP"/>
    </source>
</evidence>
<dbReference type="InterPro" id="IPR050300">
    <property type="entry name" value="GDXG_lipolytic_enzyme"/>
</dbReference>
<dbReference type="Gene3D" id="3.40.50.1820">
    <property type="entry name" value="alpha/beta hydrolase"/>
    <property type="match status" value="1"/>
</dbReference>
<evidence type="ECO:0000313" key="5">
    <source>
        <dbReference type="Proteomes" id="UP000004633"/>
    </source>
</evidence>
<dbReference type="STRING" id="749551.HMPREF9555_02127"/>
<dbReference type="PANTHER" id="PTHR48081">
    <property type="entry name" value="AB HYDROLASE SUPERFAMILY PROTEIN C4A8.06C"/>
    <property type="match status" value="1"/>
</dbReference>
<accession>E7N532</accession>
<dbReference type="InterPro" id="IPR013094">
    <property type="entry name" value="AB_hydrolase_3"/>
</dbReference>
<evidence type="ECO:0000259" key="3">
    <source>
        <dbReference type="Pfam" id="PF07859"/>
    </source>
</evidence>
<dbReference type="GO" id="GO:0016787">
    <property type="term" value="F:hydrolase activity"/>
    <property type="evidence" value="ECO:0007669"/>
    <property type="project" value="UniProtKB-KW"/>
</dbReference>
<gene>
    <name evidence="4" type="ORF">HMPREF9555_02127</name>
</gene>
<keyword evidence="2" id="KW-0732">Signal</keyword>
<name>E7N532_9FIRM</name>
<dbReference type="Proteomes" id="UP000004633">
    <property type="component" value="Unassembled WGS sequence"/>
</dbReference>
<feature type="chain" id="PRO_5003219475" evidence="2">
    <location>
        <begin position="31"/>
        <end position="338"/>
    </location>
</feature>